<dbReference type="SMART" id="SM00034">
    <property type="entry name" value="CLECT"/>
    <property type="match status" value="1"/>
</dbReference>
<dbReference type="Pfam" id="PF00059">
    <property type="entry name" value="Lectin_C"/>
    <property type="match status" value="1"/>
</dbReference>
<comment type="caution">
    <text evidence="4">The sequence shown here is derived from an EMBL/GenBank/DDBJ whole genome shotgun (WGS) entry which is preliminary data.</text>
</comment>
<protein>
    <recommendedName>
        <fullName evidence="3">C-type lectin domain-containing protein</fullName>
    </recommendedName>
</protein>
<dbReference type="EMBL" id="JARKIK010000029">
    <property type="protein sequence ID" value="KAK8741955.1"/>
    <property type="molecule type" value="Genomic_DNA"/>
</dbReference>
<dbReference type="AlphaFoldDB" id="A0AAW0XNJ3"/>
<dbReference type="Gene3D" id="3.10.100.10">
    <property type="entry name" value="Mannose-Binding Protein A, subunit A"/>
    <property type="match status" value="1"/>
</dbReference>
<gene>
    <name evidence="4" type="ORF">OTU49_002032</name>
</gene>
<evidence type="ECO:0000259" key="3">
    <source>
        <dbReference type="PROSITE" id="PS50041"/>
    </source>
</evidence>
<keyword evidence="1" id="KW-1015">Disulfide bond</keyword>
<dbReference type="EMBL" id="JARKIK010000029">
    <property type="protein sequence ID" value="KAK8741954.1"/>
    <property type="molecule type" value="Genomic_DNA"/>
</dbReference>
<feature type="chain" id="PRO_5044717469" description="C-type lectin domain-containing protein" evidence="2">
    <location>
        <begin position="16"/>
        <end position="201"/>
    </location>
</feature>
<reference evidence="4 5" key="1">
    <citation type="journal article" date="2024" name="BMC Genomics">
        <title>Genome assembly of redclaw crayfish (Cherax quadricarinatus) provides insights into its immune adaptation and hypoxia tolerance.</title>
        <authorList>
            <person name="Liu Z."/>
            <person name="Zheng J."/>
            <person name="Li H."/>
            <person name="Fang K."/>
            <person name="Wang S."/>
            <person name="He J."/>
            <person name="Zhou D."/>
            <person name="Weng S."/>
            <person name="Chi M."/>
            <person name="Gu Z."/>
            <person name="He J."/>
            <person name="Li F."/>
            <person name="Wang M."/>
        </authorList>
    </citation>
    <scope>NUCLEOTIDE SEQUENCE [LARGE SCALE GENOMIC DNA]</scope>
    <source>
        <strain evidence="4">ZL_2023a</strain>
    </source>
</reference>
<keyword evidence="2" id="KW-0732">Signal</keyword>
<sequence>MKVVLLVTLVGLAACQFGFQPQRQFFQPQRQFFRGPPQQQFFRGPPQGFNRFVPQGGFGVQPDDVRGGSAYYFSWRHDGGRQYTGNAAFGVCRSLGGGWQPVGISSPDESNYINSIVGGEGLQYIWTGAVKSGRGFAWLNGEPFNFADWSHTGGARRPQPDNREGGQENCLAVLNNFYGDGIKWHDVACHHEKAVICERRA</sequence>
<dbReference type="CDD" id="cd00037">
    <property type="entry name" value="CLECT"/>
    <property type="match status" value="1"/>
</dbReference>
<dbReference type="InterPro" id="IPR018378">
    <property type="entry name" value="C-type_lectin_CS"/>
</dbReference>
<evidence type="ECO:0000256" key="2">
    <source>
        <dbReference type="SAM" id="SignalP"/>
    </source>
</evidence>
<dbReference type="Proteomes" id="UP001445076">
    <property type="component" value="Unassembled WGS sequence"/>
</dbReference>
<feature type="domain" description="C-type lectin" evidence="3">
    <location>
        <begin position="66"/>
        <end position="198"/>
    </location>
</feature>
<evidence type="ECO:0000256" key="1">
    <source>
        <dbReference type="ARBA" id="ARBA00023157"/>
    </source>
</evidence>
<name>A0AAW0XNJ3_CHEQU</name>
<dbReference type="InterPro" id="IPR016187">
    <property type="entry name" value="CTDL_fold"/>
</dbReference>
<dbReference type="PANTHER" id="PTHR21407">
    <property type="entry name" value="RE43931P-RELATED"/>
    <property type="match status" value="1"/>
</dbReference>
<dbReference type="InterPro" id="IPR001304">
    <property type="entry name" value="C-type_lectin-like"/>
</dbReference>
<proteinExistence type="predicted"/>
<dbReference type="InterPro" id="IPR016186">
    <property type="entry name" value="C-type_lectin-like/link_sf"/>
</dbReference>
<feature type="signal peptide" evidence="2">
    <location>
        <begin position="1"/>
        <end position="15"/>
    </location>
</feature>
<dbReference type="PROSITE" id="PS51257">
    <property type="entry name" value="PROKAR_LIPOPROTEIN"/>
    <property type="match status" value="1"/>
</dbReference>
<dbReference type="SUPFAM" id="SSF56436">
    <property type="entry name" value="C-type lectin-like"/>
    <property type="match status" value="1"/>
</dbReference>
<accession>A0AAW0XNJ3</accession>
<keyword evidence="5" id="KW-1185">Reference proteome</keyword>
<evidence type="ECO:0000313" key="5">
    <source>
        <dbReference type="Proteomes" id="UP001445076"/>
    </source>
</evidence>
<organism evidence="4 5">
    <name type="scientific">Cherax quadricarinatus</name>
    <name type="common">Australian red claw crayfish</name>
    <dbReference type="NCBI Taxonomy" id="27406"/>
    <lineage>
        <taxon>Eukaryota</taxon>
        <taxon>Metazoa</taxon>
        <taxon>Ecdysozoa</taxon>
        <taxon>Arthropoda</taxon>
        <taxon>Crustacea</taxon>
        <taxon>Multicrustacea</taxon>
        <taxon>Malacostraca</taxon>
        <taxon>Eumalacostraca</taxon>
        <taxon>Eucarida</taxon>
        <taxon>Decapoda</taxon>
        <taxon>Pleocyemata</taxon>
        <taxon>Astacidea</taxon>
        <taxon>Parastacoidea</taxon>
        <taxon>Parastacidae</taxon>
        <taxon>Cherax</taxon>
    </lineage>
</organism>
<dbReference type="PROSITE" id="PS50041">
    <property type="entry name" value="C_TYPE_LECTIN_2"/>
    <property type="match status" value="1"/>
</dbReference>
<dbReference type="PROSITE" id="PS00615">
    <property type="entry name" value="C_TYPE_LECTIN_1"/>
    <property type="match status" value="1"/>
</dbReference>
<reference evidence="4" key="2">
    <citation type="submission" date="2024-01" db="EMBL/GenBank/DDBJ databases">
        <authorList>
            <person name="He J."/>
            <person name="Wang M."/>
            <person name="Zheng J."/>
            <person name="Liu Z."/>
        </authorList>
    </citation>
    <scope>NUCLEOTIDE SEQUENCE</scope>
    <source>
        <strain evidence="4">ZL_2023a</strain>
        <tissue evidence="4">Muscle</tissue>
    </source>
</reference>
<evidence type="ECO:0000313" key="4">
    <source>
        <dbReference type="EMBL" id="KAK8741954.1"/>
    </source>
</evidence>
<dbReference type="PANTHER" id="PTHR21407:SF1">
    <property type="entry name" value="RE43931P"/>
    <property type="match status" value="1"/>
</dbReference>